<proteinExistence type="predicted"/>
<name>A0A0A9GYL6_ARUDO</name>
<evidence type="ECO:0000313" key="1">
    <source>
        <dbReference type="EMBL" id="JAE28619.1"/>
    </source>
</evidence>
<dbReference type="EMBL" id="GBRH01169277">
    <property type="protein sequence ID" value="JAE28619.1"/>
    <property type="molecule type" value="Transcribed_RNA"/>
</dbReference>
<accession>A0A0A9GYL6</accession>
<reference evidence="1" key="2">
    <citation type="journal article" date="2015" name="Data Brief">
        <title>Shoot transcriptome of the giant reed, Arundo donax.</title>
        <authorList>
            <person name="Barrero R.A."/>
            <person name="Guerrero F.D."/>
            <person name="Moolhuijzen P."/>
            <person name="Goolsby J.A."/>
            <person name="Tidwell J."/>
            <person name="Bellgard S.E."/>
            <person name="Bellgard M.I."/>
        </authorList>
    </citation>
    <scope>NUCLEOTIDE SEQUENCE</scope>
    <source>
        <tissue evidence="1">Shoot tissue taken approximately 20 cm above the soil surface</tissue>
    </source>
</reference>
<dbReference type="AlphaFoldDB" id="A0A0A9GYL6"/>
<sequence>MRIWFQGECSVRTAGCYTIDT</sequence>
<reference evidence="1" key="1">
    <citation type="submission" date="2014-09" db="EMBL/GenBank/DDBJ databases">
        <authorList>
            <person name="Magalhaes I.L.F."/>
            <person name="Oliveira U."/>
            <person name="Santos F.R."/>
            <person name="Vidigal T.H.D.A."/>
            <person name="Brescovit A.D."/>
            <person name="Santos A.J."/>
        </authorList>
    </citation>
    <scope>NUCLEOTIDE SEQUENCE</scope>
    <source>
        <tissue evidence="1">Shoot tissue taken approximately 20 cm above the soil surface</tissue>
    </source>
</reference>
<protein>
    <submittedName>
        <fullName evidence="1">Uncharacterized protein</fullName>
    </submittedName>
</protein>
<organism evidence="1">
    <name type="scientific">Arundo donax</name>
    <name type="common">Giant reed</name>
    <name type="synonym">Donax arundinaceus</name>
    <dbReference type="NCBI Taxonomy" id="35708"/>
    <lineage>
        <taxon>Eukaryota</taxon>
        <taxon>Viridiplantae</taxon>
        <taxon>Streptophyta</taxon>
        <taxon>Embryophyta</taxon>
        <taxon>Tracheophyta</taxon>
        <taxon>Spermatophyta</taxon>
        <taxon>Magnoliopsida</taxon>
        <taxon>Liliopsida</taxon>
        <taxon>Poales</taxon>
        <taxon>Poaceae</taxon>
        <taxon>PACMAD clade</taxon>
        <taxon>Arundinoideae</taxon>
        <taxon>Arundineae</taxon>
        <taxon>Arundo</taxon>
    </lineage>
</organism>